<evidence type="ECO:0000256" key="2">
    <source>
        <dbReference type="ARBA" id="ARBA00017850"/>
    </source>
</evidence>
<evidence type="ECO:0000313" key="14">
    <source>
        <dbReference type="Proteomes" id="UP001145742"/>
    </source>
</evidence>
<dbReference type="NCBIfam" id="NF040941">
    <property type="entry name" value="GGGWT_bact"/>
    <property type="match status" value="1"/>
</dbReference>
<dbReference type="Gene3D" id="3.90.215.10">
    <property type="entry name" value="Gamma Fibrinogen, chain A, domain 1"/>
    <property type="match status" value="1"/>
</dbReference>
<keyword evidence="4" id="KW-0356">Hemostasis</keyword>
<dbReference type="PANTHER" id="PTHR47221:SF3">
    <property type="entry name" value="FIBRINOGEN ALPHA CHAIN"/>
    <property type="match status" value="1"/>
</dbReference>
<evidence type="ECO:0000256" key="11">
    <source>
        <dbReference type="SAM" id="SignalP"/>
    </source>
</evidence>
<dbReference type="InterPro" id="IPR020837">
    <property type="entry name" value="Fibrinogen_CS"/>
</dbReference>
<evidence type="ECO:0000256" key="4">
    <source>
        <dbReference type="ARBA" id="ARBA00022696"/>
    </source>
</evidence>
<feature type="compositionally biased region" description="Basic and acidic residues" evidence="10">
    <location>
        <begin position="275"/>
        <end position="285"/>
    </location>
</feature>
<name>A0ABQ9DDJ2_9PASS</name>
<sequence>MIPMRILCVLLGLSIAWAQDGESTFEELGAGVRGPRIVEHKSQSSCQSEKNWPICADDDWGTKCPSGCRMQGLIDGKDQDFSHRIDKIKKLLADNQNNYKKSNEIIVETVNVLKPNLDSAQKVDETYGVVSGELRRRIMTLKQRVVTQVNRIKALQSSIQEQVVEMKRLEVDIDIKIRACKGTCARSFDYQVDKESYDNIQKQLTQANSINVNPELQTIPLSTLKMRPLKDFNVPDHFKHKPLPEMQALNIINDIKQMQVILERPETHTNPSRGDSPHHLSEARGDGSPYTSKLVTPTHGRGTLSLEDKTSSTVHRCIKTTTKKIVSGPDGPREEVVEKTVSSDGSDCSYLHRPGNAGGEGTTYHFSGADGAHSLEKVFPELESFFTPDSASTASKHVSGSSSFTTSRHTAGTGSTRHSGTYGVKDKFADLGEEEEDDFGGLHLQPSGFPSGSASHSKTVVTSASSSFNKGGSTFETKSVKTREVTEQLGGVAHDQSAEDTPDFQARSFRSPGGKRRTANTGKDCDDIRQKHTSGAKSGIFKIKPAGSNKVLSVYCDQETTLGGWLLIQQRMDGSVNFNRTWQDYKRGFGSVDGRGQGEFWLGNENMHLLTQNDTLLRVELEDWDGNAVYAEYIAQVGPEAEGYALAVSSYEGTAGDALIAGWLEEGTEYTSHAQMKFSTFDRDQDHWEENCAEMYGGGWWYNSCQAANLNGIYYLGGHYDPRYNVPYEIENGVVWLPFKASDYSLKTVRMKIRPIETL</sequence>
<dbReference type="InterPro" id="IPR036056">
    <property type="entry name" value="Fibrinogen-like_C"/>
</dbReference>
<feature type="region of interest" description="Disordered" evidence="10">
    <location>
        <begin position="436"/>
        <end position="457"/>
    </location>
</feature>
<feature type="domain" description="Fibrinogen C-terminal" evidence="12">
    <location>
        <begin position="516"/>
        <end position="757"/>
    </location>
</feature>
<dbReference type="SUPFAM" id="SSF56496">
    <property type="entry name" value="Fibrinogen C-terminal domain-like"/>
    <property type="match status" value="1"/>
</dbReference>
<keyword evidence="7" id="KW-0094">Blood coagulation</keyword>
<organism evidence="13 14">
    <name type="scientific">Willisornis vidua</name>
    <name type="common">Xingu scale-backed antbird</name>
    <dbReference type="NCBI Taxonomy" id="1566151"/>
    <lineage>
        <taxon>Eukaryota</taxon>
        <taxon>Metazoa</taxon>
        <taxon>Chordata</taxon>
        <taxon>Craniata</taxon>
        <taxon>Vertebrata</taxon>
        <taxon>Euteleostomi</taxon>
        <taxon>Archelosauria</taxon>
        <taxon>Archosauria</taxon>
        <taxon>Dinosauria</taxon>
        <taxon>Saurischia</taxon>
        <taxon>Theropoda</taxon>
        <taxon>Coelurosauria</taxon>
        <taxon>Aves</taxon>
        <taxon>Neognathae</taxon>
        <taxon>Neoaves</taxon>
        <taxon>Telluraves</taxon>
        <taxon>Australaves</taxon>
        <taxon>Passeriformes</taxon>
        <taxon>Thamnophilidae</taxon>
        <taxon>Willisornis</taxon>
    </lineage>
</organism>
<evidence type="ECO:0000259" key="12">
    <source>
        <dbReference type="PROSITE" id="PS51406"/>
    </source>
</evidence>
<evidence type="ECO:0000256" key="7">
    <source>
        <dbReference type="ARBA" id="ARBA00023084"/>
    </source>
</evidence>
<dbReference type="EMBL" id="WHWB01033491">
    <property type="protein sequence ID" value="KAJ7419522.1"/>
    <property type="molecule type" value="Genomic_DNA"/>
</dbReference>
<evidence type="ECO:0000256" key="3">
    <source>
        <dbReference type="ARBA" id="ARBA00022525"/>
    </source>
</evidence>
<keyword evidence="3" id="KW-0964">Secreted</keyword>
<dbReference type="InterPro" id="IPR012290">
    <property type="entry name" value="Fibrinogen_a/b/g_coil_dom"/>
</dbReference>
<dbReference type="SMART" id="SM01212">
    <property type="entry name" value="Fib_alpha"/>
    <property type="match status" value="1"/>
</dbReference>
<dbReference type="Pfam" id="PF08702">
    <property type="entry name" value="Fib_alpha"/>
    <property type="match status" value="1"/>
</dbReference>
<feature type="region of interest" description="Disordered" evidence="10">
    <location>
        <begin position="390"/>
        <end position="421"/>
    </location>
</feature>
<evidence type="ECO:0000256" key="5">
    <source>
        <dbReference type="ARBA" id="ARBA00022729"/>
    </source>
</evidence>
<comment type="subcellular location">
    <subcellularLocation>
        <location evidence="1">Secreted</location>
    </subcellularLocation>
</comment>
<accession>A0ABQ9DDJ2</accession>
<keyword evidence="8" id="KW-1015">Disulfide bond</keyword>
<evidence type="ECO:0000256" key="8">
    <source>
        <dbReference type="ARBA" id="ARBA00023157"/>
    </source>
</evidence>
<dbReference type="Gene3D" id="4.10.530.10">
    <property type="entry name" value="Gamma-fibrinogen Carboxyl Terminal Fragment, domain 2"/>
    <property type="match status" value="1"/>
</dbReference>
<dbReference type="Gene3D" id="1.20.5.50">
    <property type="match status" value="1"/>
</dbReference>
<dbReference type="PANTHER" id="PTHR47221">
    <property type="entry name" value="FIBRINOGEN ALPHA CHAIN"/>
    <property type="match status" value="1"/>
</dbReference>
<comment type="caution">
    <text evidence="13">The sequence shown here is derived from an EMBL/GenBank/DDBJ whole genome shotgun (WGS) entry which is preliminary data.</text>
</comment>
<dbReference type="SUPFAM" id="SSF58010">
    <property type="entry name" value="Fibrinogen coiled-coil and central regions"/>
    <property type="match status" value="1"/>
</dbReference>
<dbReference type="CDD" id="cd00087">
    <property type="entry name" value="FReD"/>
    <property type="match status" value="1"/>
</dbReference>
<evidence type="ECO:0000256" key="9">
    <source>
        <dbReference type="ARBA" id="ARBA00025974"/>
    </source>
</evidence>
<keyword evidence="14" id="KW-1185">Reference proteome</keyword>
<keyword evidence="5 11" id="KW-0732">Signal</keyword>
<evidence type="ECO:0000256" key="1">
    <source>
        <dbReference type="ARBA" id="ARBA00004613"/>
    </source>
</evidence>
<keyword evidence="6" id="KW-0175">Coiled coil</keyword>
<dbReference type="InterPro" id="IPR037579">
    <property type="entry name" value="FIB_ANG-like"/>
</dbReference>
<feature type="signal peptide" evidence="11">
    <location>
        <begin position="1"/>
        <end position="18"/>
    </location>
</feature>
<dbReference type="PROSITE" id="PS00514">
    <property type="entry name" value="FIBRINOGEN_C_1"/>
    <property type="match status" value="1"/>
</dbReference>
<dbReference type="InterPro" id="IPR014716">
    <property type="entry name" value="Fibrinogen_a/b/g_C_1"/>
</dbReference>
<feature type="region of interest" description="Disordered" evidence="10">
    <location>
        <begin position="267"/>
        <end position="312"/>
    </location>
</feature>
<gene>
    <name evidence="13" type="primary">FGA</name>
    <name evidence="13" type="ORF">WISP_53438</name>
</gene>
<dbReference type="PROSITE" id="PS51406">
    <property type="entry name" value="FIBRINOGEN_C_2"/>
    <property type="match status" value="1"/>
</dbReference>
<dbReference type="SMART" id="SM00186">
    <property type="entry name" value="FBG"/>
    <property type="match status" value="1"/>
</dbReference>
<proteinExistence type="predicted"/>
<evidence type="ECO:0000256" key="10">
    <source>
        <dbReference type="SAM" id="MobiDB-lite"/>
    </source>
</evidence>
<feature type="compositionally biased region" description="Polar residues" evidence="10">
    <location>
        <begin position="390"/>
        <end position="419"/>
    </location>
</feature>
<feature type="region of interest" description="Disordered" evidence="10">
    <location>
        <begin position="491"/>
        <end position="524"/>
    </location>
</feature>
<comment type="subunit">
    <text evidence="9">Heterohexamer; disulfide linked. Contains 2 sets of 3 non-identical chains (alpha, beta and gamma). The 2 heterotrimers are in head to head conformation with the N-termini in a small central domain.</text>
</comment>
<feature type="compositionally biased region" description="Polar residues" evidence="10">
    <location>
        <begin position="448"/>
        <end position="457"/>
    </location>
</feature>
<feature type="chain" id="PRO_5045750218" description="Fibrinogen alpha chain" evidence="11">
    <location>
        <begin position="19"/>
        <end position="759"/>
    </location>
</feature>
<dbReference type="InterPro" id="IPR002181">
    <property type="entry name" value="Fibrinogen_a/b/g_C_dom"/>
</dbReference>
<evidence type="ECO:0000256" key="6">
    <source>
        <dbReference type="ARBA" id="ARBA00023054"/>
    </source>
</evidence>
<dbReference type="Pfam" id="PF00147">
    <property type="entry name" value="Fibrinogen_C"/>
    <property type="match status" value="1"/>
</dbReference>
<dbReference type="InterPro" id="IPR021996">
    <property type="entry name" value="Fibrinogen_aC"/>
</dbReference>
<reference evidence="13" key="1">
    <citation type="submission" date="2019-10" db="EMBL/GenBank/DDBJ databases">
        <authorList>
            <person name="Soares A.E.R."/>
            <person name="Aleixo A."/>
            <person name="Schneider P."/>
            <person name="Miyaki C.Y."/>
            <person name="Schneider M.P."/>
            <person name="Mello C."/>
            <person name="Vasconcelos A.T.R."/>
        </authorList>
    </citation>
    <scope>NUCLEOTIDE SEQUENCE</scope>
    <source>
        <tissue evidence="13">Muscle</tissue>
    </source>
</reference>
<dbReference type="Proteomes" id="UP001145742">
    <property type="component" value="Unassembled WGS sequence"/>
</dbReference>
<protein>
    <recommendedName>
        <fullName evidence="2">Fibrinogen alpha chain</fullName>
    </recommendedName>
</protein>
<evidence type="ECO:0000313" key="13">
    <source>
        <dbReference type="EMBL" id="KAJ7419522.1"/>
    </source>
</evidence>
<dbReference type="Pfam" id="PF12160">
    <property type="entry name" value="Fibrinogen_aC"/>
    <property type="match status" value="1"/>
</dbReference>